<dbReference type="KEGG" id="bsto:C0V70_14385"/>
<gene>
    <name evidence="1" type="ORF">C0V70_14385</name>
</gene>
<sequence>MSNQSSQLFHYIIRLNKEDSAFFYFQLEANDGICFYSTIEHPHHAQYRDIELRGDLNLKGEMEQILKECSKKFKIDILLDETIADKKG</sequence>
<dbReference type="RefSeq" id="WP_102244561.1">
    <property type="nucleotide sequence ID" value="NZ_CP025704.1"/>
</dbReference>
<name>A0A2K9NUT1_BACTC</name>
<reference evidence="1 2" key="1">
    <citation type="submission" date="2018-01" db="EMBL/GenBank/DDBJ databases">
        <title>Complete genome sequence of Bacteriovorax stolpii DSM12778.</title>
        <authorList>
            <person name="Tang B."/>
            <person name="Chang J."/>
        </authorList>
    </citation>
    <scope>NUCLEOTIDE SEQUENCE [LARGE SCALE GENOMIC DNA]</scope>
    <source>
        <strain evidence="1 2">DSM 12778</strain>
    </source>
</reference>
<evidence type="ECO:0000313" key="2">
    <source>
        <dbReference type="Proteomes" id="UP000235584"/>
    </source>
</evidence>
<accession>A0A2K9NUT1</accession>
<dbReference type="OrthoDB" id="5295966at2"/>
<proteinExistence type="predicted"/>
<dbReference type="EMBL" id="CP025704">
    <property type="protein sequence ID" value="AUN99270.1"/>
    <property type="molecule type" value="Genomic_DNA"/>
</dbReference>
<evidence type="ECO:0000313" key="1">
    <source>
        <dbReference type="EMBL" id="AUN99270.1"/>
    </source>
</evidence>
<keyword evidence="2" id="KW-1185">Reference proteome</keyword>
<protein>
    <submittedName>
        <fullName evidence="1">Uncharacterized protein</fullName>
    </submittedName>
</protein>
<dbReference type="Proteomes" id="UP000235584">
    <property type="component" value="Chromosome"/>
</dbReference>
<organism evidence="1 2">
    <name type="scientific">Bacteriovorax stolpii</name>
    <name type="common">Bdellovibrio stolpii</name>
    <dbReference type="NCBI Taxonomy" id="960"/>
    <lineage>
        <taxon>Bacteria</taxon>
        <taxon>Pseudomonadati</taxon>
        <taxon>Bdellovibrionota</taxon>
        <taxon>Bacteriovoracia</taxon>
        <taxon>Bacteriovoracales</taxon>
        <taxon>Bacteriovoracaceae</taxon>
        <taxon>Bacteriovorax</taxon>
    </lineage>
</organism>
<dbReference type="AlphaFoldDB" id="A0A2K9NUT1"/>